<keyword evidence="6" id="KW-1185">Reference proteome</keyword>
<evidence type="ECO:0000313" key="6">
    <source>
        <dbReference type="Proteomes" id="UP001165263"/>
    </source>
</evidence>
<dbReference type="InterPro" id="IPR052158">
    <property type="entry name" value="INH-QAR"/>
</dbReference>
<dbReference type="Gene3D" id="3.40.50.880">
    <property type="match status" value="1"/>
</dbReference>
<dbReference type="Proteomes" id="UP001165263">
    <property type="component" value="Unassembled WGS sequence"/>
</dbReference>
<keyword evidence="3" id="KW-0804">Transcription</keyword>
<dbReference type="Pfam" id="PF01965">
    <property type="entry name" value="DJ-1_PfpI"/>
    <property type="match status" value="1"/>
</dbReference>
<evidence type="ECO:0000256" key="1">
    <source>
        <dbReference type="ARBA" id="ARBA00023015"/>
    </source>
</evidence>
<dbReference type="PROSITE" id="PS01124">
    <property type="entry name" value="HTH_ARAC_FAMILY_2"/>
    <property type="match status" value="1"/>
</dbReference>
<dbReference type="PROSITE" id="PS00041">
    <property type="entry name" value="HTH_ARAC_FAMILY_1"/>
    <property type="match status" value="1"/>
</dbReference>
<organism evidence="5 6">
    <name type="scientific">Telluria mixta</name>
    <dbReference type="NCBI Taxonomy" id="34071"/>
    <lineage>
        <taxon>Bacteria</taxon>
        <taxon>Pseudomonadati</taxon>
        <taxon>Pseudomonadota</taxon>
        <taxon>Betaproteobacteria</taxon>
        <taxon>Burkholderiales</taxon>
        <taxon>Oxalobacteraceae</taxon>
        <taxon>Telluria group</taxon>
        <taxon>Telluria</taxon>
    </lineage>
</organism>
<dbReference type="EMBL" id="JANUHC010000007">
    <property type="protein sequence ID" value="MCS0631419.1"/>
    <property type="molecule type" value="Genomic_DNA"/>
</dbReference>
<dbReference type="InterPro" id="IPR009057">
    <property type="entry name" value="Homeodomain-like_sf"/>
</dbReference>
<dbReference type="SUPFAM" id="SSF52317">
    <property type="entry name" value="Class I glutamine amidotransferase-like"/>
    <property type="match status" value="1"/>
</dbReference>
<dbReference type="InterPro" id="IPR018062">
    <property type="entry name" value="HTH_AraC-typ_CS"/>
</dbReference>
<dbReference type="InterPro" id="IPR018060">
    <property type="entry name" value="HTH_AraC"/>
</dbReference>
<dbReference type="InterPro" id="IPR002818">
    <property type="entry name" value="DJ-1/PfpI"/>
</dbReference>
<evidence type="ECO:0000259" key="4">
    <source>
        <dbReference type="PROSITE" id="PS01124"/>
    </source>
</evidence>
<dbReference type="Gene3D" id="1.10.10.60">
    <property type="entry name" value="Homeodomain-like"/>
    <property type="match status" value="1"/>
</dbReference>
<dbReference type="SUPFAM" id="SSF46689">
    <property type="entry name" value="Homeodomain-like"/>
    <property type="match status" value="2"/>
</dbReference>
<dbReference type="PANTHER" id="PTHR43130">
    <property type="entry name" value="ARAC-FAMILY TRANSCRIPTIONAL REGULATOR"/>
    <property type="match status" value="1"/>
</dbReference>
<comment type="caution">
    <text evidence="5">The sequence shown here is derived from an EMBL/GenBank/DDBJ whole genome shotgun (WGS) entry which is preliminary data.</text>
</comment>
<evidence type="ECO:0000313" key="5">
    <source>
        <dbReference type="EMBL" id="MCS0631419.1"/>
    </source>
</evidence>
<dbReference type="PANTHER" id="PTHR43130:SF3">
    <property type="entry name" value="HTH-TYPE TRANSCRIPTIONAL REGULATOR RV1931C"/>
    <property type="match status" value="1"/>
</dbReference>
<name>A0ABT2C210_9BURK</name>
<keyword evidence="1" id="KW-0805">Transcription regulation</keyword>
<dbReference type="CDD" id="cd03137">
    <property type="entry name" value="GATase1_AraC_1"/>
    <property type="match status" value="1"/>
</dbReference>
<dbReference type="RefSeq" id="WP_259450499.1">
    <property type="nucleotide sequence ID" value="NZ_CP119520.1"/>
</dbReference>
<accession>A0ABT2C210</accession>
<dbReference type="InterPro" id="IPR029062">
    <property type="entry name" value="Class_I_gatase-like"/>
</dbReference>
<gene>
    <name evidence="5" type="ORF">NX786_18995</name>
</gene>
<reference evidence="5" key="1">
    <citation type="submission" date="2022-08" db="EMBL/GenBank/DDBJ databases">
        <title>Reclassification of Massilia species as members of the genera Telluria, Duganella, Pseudoduganella, Mokoshia gen. nov. and Zemynaea gen. nov. using orthogonal and non-orthogonal genome-based approaches.</title>
        <authorList>
            <person name="Bowman J.P."/>
        </authorList>
    </citation>
    <scope>NUCLEOTIDE SEQUENCE</scope>
    <source>
        <strain evidence="5">LMG 11547</strain>
    </source>
</reference>
<sequence length="326" mass="34652">MPSTSRQVALITFDDVQVLDVTGPAAVFGAANDAACHAFYRVHILSPQGGHVTSNCGLAVVTKPLASVKPGAMDTVLVAGSSRRSLQALAQDAAAQAWLRRACARARRYGSVCTGAFALAACGLLDGRRVATHWEATDALGRRHPDVDVDANALYVEDGHVWTSAGVTTGIDMCLALVARDLGDAVANAIARRLVLYARRPGYQSQFSTVLAAQEKADSPFAGLVDWIRTHLDGELDVASLAERAGMSPRTFHRRFTDALGETPARFVETLRLDHARTLLQTSMALKTVATQAGYATPGQLSKAFARRFGVSPGLFHAMHADETGA</sequence>
<protein>
    <submittedName>
        <fullName evidence="5">DJ-1/PfpI family protein</fullName>
    </submittedName>
</protein>
<evidence type="ECO:0000256" key="3">
    <source>
        <dbReference type="ARBA" id="ARBA00023163"/>
    </source>
</evidence>
<feature type="domain" description="HTH araC/xylS-type" evidence="4">
    <location>
        <begin position="222"/>
        <end position="319"/>
    </location>
</feature>
<evidence type="ECO:0000256" key="2">
    <source>
        <dbReference type="ARBA" id="ARBA00023125"/>
    </source>
</evidence>
<keyword evidence="2" id="KW-0238">DNA-binding</keyword>
<dbReference type="Pfam" id="PF12833">
    <property type="entry name" value="HTH_18"/>
    <property type="match status" value="1"/>
</dbReference>
<dbReference type="SMART" id="SM00342">
    <property type="entry name" value="HTH_ARAC"/>
    <property type="match status" value="1"/>
</dbReference>
<proteinExistence type="predicted"/>